<dbReference type="GO" id="GO:0003677">
    <property type="term" value="F:DNA binding"/>
    <property type="evidence" value="ECO:0007669"/>
    <property type="project" value="UniProtKB-UniRule"/>
</dbReference>
<reference evidence="11" key="1">
    <citation type="submission" date="2023-03" db="EMBL/GenBank/DDBJ databases">
        <authorList>
            <person name="Julca I."/>
        </authorList>
    </citation>
    <scope>NUCLEOTIDE SEQUENCE</scope>
</reference>
<evidence type="ECO:0000256" key="9">
    <source>
        <dbReference type="SAM" id="MobiDB-lite"/>
    </source>
</evidence>
<evidence type="ECO:0000256" key="3">
    <source>
        <dbReference type="ARBA" id="ARBA00022833"/>
    </source>
</evidence>
<keyword evidence="3" id="KW-0862">Zinc</keyword>
<evidence type="ECO:0000256" key="6">
    <source>
        <dbReference type="ARBA" id="ARBA00023163"/>
    </source>
</evidence>
<protein>
    <submittedName>
        <fullName evidence="11">OLC1v1032763C3</fullName>
    </submittedName>
</protein>
<feature type="region of interest" description="Disordered" evidence="9">
    <location>
        <begin position="366"/>
        <end position="416"/>
    </location>
</feature>
<feature type="region of interest" description="Disordered" evidence="9">
    <location>
        <begin position="268"/>
        <end position="312"/>
    </location>
</feature>
<evidence type="ECO:0000313" key="12">
    <source>
        <dbReference type="Proteomes" id="UP001161247"/>
    </source>
</evidence>
<dbReference type="PANTHER" id="PTHR31089:SF52">
    <property type="entry name" value="CYCLIC DOF FACTOR 1-LIKE"/>
    <property type="match status" value="1"/>
</dbReference>
<evidence type="ECO:0000256" key="8">
    <source>
        <dbReference type="PROSITE-ProRule" id="PRU00071"/>
    </source>
</evidence>
<dbReference type="PANTHER" id="PTHR31089">
    <property type="entry name" value="CYCLIC DOF FACTOR 2"/>
    <property type="match status" value="1"/>
</dbReference>
<dbReference type="Proteomes" id="UP001161247">
    <property type="component" value="Chromosome 2"/>
</dbReference>
<feature type="domain" description="Dof-type" evidence="10">
    <location>
        <begin position="132"/>
        <end position="186"/>
    </location>
</feature>
<dbReference type="PROSITE" id="PS01361">
    <property type="entry name" value="ZF_DOF_1"/>
    <property type="match status" value="1"/>
</dbReference>
<feature type="compositionally biased region" description="Polar residues" evidence="9">
    <location>
        <begin position="281"/>
        <end position="292"/>
    </location>
</feature>
<dbReference type="GO" id="GO:0008270">
    <property type="term" value="F:zinc ion binding"/>
    <property type="evidence" value="ECO:0007669"/>
    <property type="project" value="UniProtKB-KW"/>
</dbReference>
<feature type="compositionally biased region" description="Basic and acidic residues" evidence="9">
    <location>
        <begin position="403"/>
        <end position="415"/>
    </location>
</feature>
<organism evidence="11 12">
    <name type="scientific">Oldenlandia corymbosa var. corymbosa</name>
    <dbReference type="NCBI Taxonomy" id="529605"/>
    <lineage>
        <taxon>Eukaryota</taxon>
        <taxon>Viridiplantae</taxon>
        <taxon>Streptophyta</taxon>
        <taxon>Embryophyta</taxon>
        <taxon>Tracheophyta</taxon>
        <taxon>Spermatophyta</taxon>
        <taxon>Magnoliopsida</taxon>
        <taxon>eudicotyledons</taxon>
        <taxon>Gunneridae</taxon>
        <taxon>Pentapetalae</taxon>
        <taxon>asterids</taxon>
        <taxon>lamiids</taxon>
        <taxon>Gentianales</taxon>
        <taxon>Rubiaceae</taxon>
        <taxon>Rubioideae</taxon>
        <taxon>Spermacoceae</taxon>
        <taxon>Hedyotis-Oldenlandia complex</taxon>
        <taxon>Oldenlandia</taxon>
    </lineage>
</organism>
<feature type="compositionally biased region" description="Acidic residues" evidence="9">
    <location>
        <begin position="63"/>
        <end position="78"/>
    </location>
</feature>
<feature type="compositionally biased region" description="Basic and acidic residues" evidence="9">
    <location>
        <begin position="88"/>
        <end position="111"/>
    </location>
</feature>
<keyword evidence="7 8" id="KW-0539">Nucleus</keyword>
<name>A0AAV1CLY9_OLDCO</name>
<keyword evidence="12" id="KW-1185">Reference proteome</keyword>
<evidence type="ECO:0000259" key="10">
    <source>
        <dbReference type="PROSITE" id="PS50884"/>
    </source>
</evidence>
<dbReference type="AlphaFoldDB" id="A0AAV1CLY9"/>
<accession>A0AAV1CLY9</accession>
<keyword evidence="6" id="KW-0804">Transcription</keyword>
<feature type="region of interest" description="Disordered" evidence="9">
    <location>
        <begin position="16"/>
        <end position="132"/>
    </location>
</feature>
<evidence type="ECO:0000256" key="4">
    <source>
        <dbReference type="ARBA" id="ARBA00023015"/>
    </source>
</evidence>
<keyword evidence="1" id="KW-0479">Metal-binding</keyword>
<evidence type="ECO:0000313" key="11">
    <source>
        <dbReference type="EMBL" id="CAI9096580.1"/>
    </source>
</evidence>
<proteinExistence type="predicted"/>
<gene>
    <name evidence="11" type="ORF">OLC1_LOCUS7303</name>
</gene>
<dbReference type="PROSITE" id="PS50884">
    <property type="entry name" value="ZF_DOF_2"/>
    <property type="match status" value="1"/>
</dbReference>
<dbReference type="EMBL" id="OX459119">
    <property type="protein sequence ID" value="CAI9096580.1"/>
    <property type="molecule type" value="Genomic_DNA"/>
</dbReference>
<evidence type="ECO:0000256" key="1">
    <source>
        <dbReference type="ARBA" id="ARBA00022723"/>
    </source>
</evidence>
<comment type="subcellular location">
    <subcellularLocation>
        <location evidence="8">Nucleus</location>
    </subcellularLocation>
</comment>
<dbReference type="InterPro" id="IPR045174">
    <property type="entry name" value="Dof"/>
</dbReference>
<dbReference type="InterPro" id="IPR003851">
    <property type="entry name" value="Znf_Dof"/>
</dbReference>
<feature type="compositionally biased region" description="Low complexity" evidence="9">
    <location>
        <begin position="370"/>
        <end position="385"/>
    </location>
</feature>
<dbReference type="GO" id="GO:0005634">
    <property type="term" value="C:nucleus"/>
    <property type="evidence" value="ECO:0007669"/>
    <property type="project" value="UniProtKB-SubCell"/>
</dbReference>
<keyword evidence="2 8" id="KW-0863">Zinc-finger</keyword>
<evidence type="ECO:0000256" key="5">
    <source>
        <dbReference type="ARBA" id="ARBA00023125"/>
    </source>
</evidence>
<sequence length="495" mass="53737">MSELKDPAIKLFGQTISLPPKELVSPPIPSDDDHNLDVQSSSKLAVSEDIKNASGDEAAVYKDEDDSSNPAVEEEEPSTEPATDSGISDDHKHSAADNETSSPKDDDQKEDQADDNSSSSQEKTLKKPDKILPCPRCNSMDTKFCYYNNYNVNQPRHFCKNCQRYWTAGGTMRNVPVGSGRRKNKNTCPSQYRHIMVSDALQASRGEGANGIQLPVLKSNGTVLTFGSDRPLCESMATVLNLAERSKNQIPNGFHHGPDQRLNNIPCGGTTEIAKDHASGISGTTSNSTEQGSGDHESVLRSSQGYVQHAPPFPGPPWPYPWNSPQWRAPIAAAALGPSSFPLTFYPAPPYWGCAAPGPWNVSWIPQAPSSPDRSSMSTSSPGSPTLGKHTRDGNILTPSNLSKEEDSKRRDNSERSILIPKTLRIDDPNEAAKSSIWSTLGIKNEKTDSIGGARLFKAFPTPKGNAKNYVDDTSLVLQANPAAYSRSQCFHENS</sequence>
<dbReference type="GO" id="GO:0003700">
    <property type="term" value="F:DNA-binding transcription factor activity"/>
    <property type="evidence" value="ECO:0007669"/>
    <property type="project" value="InterPro"/>
</dbReference>
<evidence type="ECO:0000256" key="7">
    <source>
        <dbReference type="ARBA" id="ARBA00023242"/>
    </source>
</evidence>
<evidence type="ECO:0000256" key="2">
    <source>
        <dbReference type="ARBA" id="ARBA00022771"/>
    </source>
</evidence>
<keyword evidence="5 8" id="KW-0238">DNA-binding</keyword>
<keyword evidence="4" id="KW-0805">Transcription regulation</keyword>
<dbReference type="Pfam" id="PF02701">
    <property type="entry name" value="Zn_ribbon_Dof"/>
    <property type="match status" value="1"/>
</dbReference>